<evidence type="ECO:0000256" key="5">
    <source>
        <dbReference type="ARBA" id="ARBA00022832"/>
    </source>
</evidence>
<keyword evidence="3 10" id="KW-0808">Transferase</keyword>
<accession>A0A1A9W602</accession>
<keyword evidence="4 10" id="KW-0812">Transmembrane</keyword>
<keyword evidence="2 10" id="KW-0444">Lipid biosynthesis</keyword>
<keyword evidence="12" id="KW-1185">Reference proteome</keyword>
<evidence type="ECO:0000256" key="4">
    <source>
        <dbReference type="ARBA" id="ARBA00022692"/>
    </source>
</evidence>
<proteinExistence type="inferred from homology"/>
<keyword evidence="5 10" id="KW-0276">Fatty acid metabolism</keyword>
<dbReference type="Proteomes" id="UP000091820">
    <property type="component" value="Unassembled WGS sequence"/>
</dbReference>
<dbReference type="GO" id="GO:0005789">
    <property type="term" value="C:endoplasmic reticulum membrane"/>
    <property type="evidence" value="ECO:0007669"/>
    <property type="project" value="TreeGrafter"/>
</dbReference>
<dbReference type="PANTHER" id="PTHR11157">
    <property type="entry name" value="FATTY ACID ACYL TRANSFERASE-RELATED"/>
    <property type="match status" value="1"/>
</dbReference>
<dbReference type="Pfam" id="PF01151">
    <property type="entry name" value="ELO"/>
    <property type="match status" value="1"/>
</dbReference>
<keyword evidence="7 10" id="KW-0443">Lipid metabolism</keyword>
<evidence type="ECO:0000313" key="12">
    <source>
        <dbReference type="Proteomes" id="UP000091820"/>
    </source>
</evidence>
<sequence>MCCKNLKRKTSLWFTMFIERAKGVISNIPINKQKSLPIMSASIVSLRMNTSTAMVDRMVNFFVEHEDLRTKSWFLSNSPAPLLMILISYLYFCLSAGPRYMRDRKPYELKTTLLIYNALQVVFSWILLYEGYKGGWDGYYNLKCQPVSYTTDPRAMRMARAVWLYYIAKLTELLDTVFFVLRKKERQISFLHLYHHTMMPICAFIGVKYFAGGHVTLLGFINSFIHIVMYTYYLLAALGPQVQKYLWWKKYLTIMQIIQFLIIFVHTGQLQFQPNCNISKFIAGLLTFNSALFTYMFSSFYMRNYIKNKYQINASTKTK</sequence>
<feature type="transmembrane region" description="Helical" evidence="10">
    <location>
        <begin position="193"/>
        <end position="211"/>
    </location>
</feature>
<reference evidence="12" key="1">
    <citation type="submission" date="2014-03" db="EMBL/GenBank/DDBJ databases">
        <authorList>
            <person name="Aksoy S."/>
            <person name="Warren W."/>
            <person name="Wilson R.K."/>
        </authorList>
    </citation>
    <scope>NUCLEOTIDE SEQUENCE [LARGE SCALE GENOMIC DNA]</scope>
    <source>
        <strain evidence="12">IAEA</strain>
    </source>
</reference>
<evidence type="ECO:0000313" key="11">
    <source>
        <dbReference type="EnsemblMetazoa" id="GBRI007500-PA"/>
    </source>
</evidence>
<name>A0A1A9W602_9MUSC</name>
<feature type="transmembrane region" description="Helical" evidence="10">
    <location>
        <begin position="217"/>
        <end position="239"/>
    </location>
</feature>
<dbReference type="EnsemblMetazoa" id="GBRI007500-RA">
    <property type="protein sequence ID" value="GBRI007500-PA"/>
    <property type="gene ID" value="GBRI007500"/>
</dbReference>
<comment type="catalytic activity">
    <reaction evidence="10">
        <text>a very-long-chain acyl-CoA + malonyl-CoA + H(+) = a very-long-chain 3-oxoacyl-CoA + CO2 + CoA</text>
        <dbReference type="Rhea" id="RHEA:32727"/>
        <dbReference type="ChEBI" id="CHEBI:15378"/>
        <dbReference type="ChEBI" id="CHEBI:16526"/>
        <dbReference type="ChEBI" id="CHEBI:57287"/>
        <dbReference type="ChEBI" id="CHEBI:57384"/>
        <dbReference type="ChEBI" id="CHEBI:90725"/>
        <dbReference type="ChEBI" id="CHEBI:90736"/>
        <dbReference type="EC" id="2.3.1.199"/>
    </reaction>
</comment>
<keyword evidence="8 10" id="KW-0472">Membrane</keyword>
<dbReference type="InterPro" id="IPR002076">
    <property type="entry name" value="ELO_fam"/>
</dbReference>
<evidence type="ECO:0000256" key="6">
    <source>
        <dbReference type="ARBA" id="ARBA00022989"/>
    </source>
</evidence>
<reference evidence="11" key="2">
    <citation type="submission" date="2020-05" db="UniProtKB">
        <authorList>
            <consortium name="EnsemblMetazoa"/>
        </authorList>
    </citation>
    <scope>IDENTIFICATION</scope>
    <source>
        <strain evidence="11">IAEA</strain>
    </source>
</reference>
<dbReference type="GO" id="GO:0042761">
    <property type="term" value="P:very long-chain fatty acid biosynthetic process"/>
    <property type="evidence" value="ECO:0007669"/>
    <property type="project" value="TreeGrafter"/>
</dbReference>
<dbReference type="GO" id="GO:0009922">
    <property type="term" value="F:fatty acid elongase activity"/>
    <property type="evidence" value="ECO:0007669"/>
    <property type="project" value="UniProtKB-EC"/>
</dbReference>
<organism evidence="11 12">
    <name type="scientific">Glossina brevipalpis</name>
    <dbReference type="NCBI Taxonomy" id="37001"/>
    <lineage>
        <taxon>Eukaryota</taxon>
        <taxon>Metazoa</taxon>
        <taxon>Ecdysozoa</taxon>
        <taxon>Arthropoda</taxon>
        <taxon>Hexapoda</taxon>
        <taxon>Insecta</taxon>
        <taxon>Pterygota</taxon>
        <taxon>Neoptera</taxon>
        <taxon>Endopterygota</taxon>
        <taxon>Diptera</taxon>
        <taxon>Brachycera</taxon>
        <taxon>Muscomorpha</taxon>
        <taxon>Hippoboscoidea</taxon>
        <taxon>Glossinidae</taxon>
        <taxon>Glossina</taxon>
    </lineage>
</organism>
<evidence type="ECO:0000256" key="7">
    <source>
        <dbReference type="ARBA" id="ARBA00023098"/>
    </source>
</evidence>
<dbReference type="GO" id="GO:0034625">
    <property type="term" value="P:fatty acid elongation, monounsaturated fatty acid"/>
    <property type="evidence" value="ECO:0007669"/>
    <property type="project" value="TreeGrafter"/>
</dbReference>
<dbReference type="GO" id="GO:0019367">
    <property type="term" value="P:fatty acid elongation, saturated fatty acid"/>
    <property type="evidence" value="ECO:0007669"/>
    <property type="project" value="TreeGrafter"/>
</dbReference>
<feature type="transmembrane region" description="Helical" evidence="10">
    <location>
        <begin position="163"/>
        <end position="181"/>
    </location>
</feature>
<feature type="transmembrane region" description="Helical" evidence="10">
    <location>
        <begin position="281"/>
        <end position="302"/>
    </location>
</feature>
<evidence type="ECO:0000256" key="1">
    <source>
        <dbReference type="ARBA" id="ARBA00004141"/>
    </source>
</evidence>
<evidence type="ECO:0000256" key="10">
    <source>
        <dbReference type="RuleBase" id="RU361115"/>
    </source>
</evidence>
<dbReference type="EC" id="2.3.1.199" evidence="10"/>
<evidence type="ECO:0000256" key="3">
    <source>
        <dbReference type="ARBA" id="ARBA00022679"/>
    </source>
</evidence>
<feature type="transmembrane region" description="Helical" evidence="10">
    <location>
        <begin position="251"/>
        <end position="269"/>
    </location>
</feature>
<evidence type="ECO:0000256" key="8">
    <source>
        <dbReference type="ARBA" id="ARBA00023136"/>
    </source>
</evidence>
<feature type="transmembrane region" description="Helical" evidence="10">
    <location>
        <begin position="113"/>
        <end position="132"/>
    </location>
</feature>
<dbReference type="GO" id="GO:0034626">
    <property type="term" value="P:fatty acid elongation, polyunsaturated fatty acid"/>
    <property type="evidence" value="ECO:0007669"/>
    <property type="project" value="TreeGrafter"/>
</dbReference>
<feature type="transmembrane region" description="Helical" evidence="10">
    <location>
        <begin position="82"/>
        <end position="101"/>
    </location>
</feature>
<dbReference type="VEuPathDB" id="VectorBase:GBRI007500"/>
<evidence type="ECO:0000256" key="9">
    <source>
        <dbReference type="ARBA" id="ARBA00023160"/>
    </source>
</evidence>
<dbReference type="PANTHER" id="PTHR11157:SF28">
    <property type="entry name" value="ELONGATION OF VERY LONG CHAIN FATTY ACIDS PROTEIN"/>
    <property type="match status" value="1"/>
</dbReference>
<comment type="subcellular location">
    <subcellularLocation>
        <location evidence="1">Membrane</location>
        <topology evidence="1">Multi-pass membrane protein</topology>
    </subcellularLocation>
</comment>
<keyword evidence="9 10" id="KW-0275">Fatty acid biosynthesis</keyword>
<protein>
    <recommendedName>
        <fullName evidence="10">Elongation of very long chain fatty acids protein</fullName>
        <ecNumber evidence="10">2.3.1.199</ecNumber>
    </recommendedName>
    <alternativeName>
        <fullName evidence="10">Very-long-chain 3-oxoacyl-CoA synthase</fullName>
    </alternativeName>
</protein>
<keyword evidence="6 10" id="KW-1133">Transmembrane helix</keyword>
<dbReference type="STRING" id="37001.A0A1A9W602"/>
<dbReference type="GO" id="GO:0030148">
    <property type="term" value="P:sphingolipid biosynthetic process"/>
    <property type="evidence" value="ECO:0007669"/>
    <property type="project" value="TreeGrafter"/>
</dbReference>
<evidence type="ECO:0000256" key="2">
    <source>
        <dbReference type="ARBA" id="ARBA00022516"/>
    </source>
</evidence>
<comment type="similarity">
    <text evidence="10">Belongs to the ELO family.</text>
</comment>
<dbReference type="AlphaFoldDB" id="A0A1A9W602"/>